<comment type="caution">
    <text evidence="1">The sequence shown here is derived from an EMBL/GenBank/DDBJ whole genome shotgun (WGS) entry which is preliminary data.</text>
</comment>
<dbReference type="EMBL" id="QUSF01001702">
    <property type="protein sequence ID" value="RLV63921.1"/>
    <property type="molecule type" value="Genomic_DNA"/>
</dbReference>
<dbReference type="AlphaFoldDB" id="A0A3L8Q9B5"/>
<proteinExistence type="predicted"/>
<organism evidence="1 2">
    <name type="scientific">Chloebia gouldiae</name>
    <name type="common">Gouldian finch</name>
    <name type="synonym">Erythrura gouldiae</name>
    <dbReference type="NCBI Taxonomy" id="44316"/>
    <lineage>
        <taxon>Eukaryota</taxon>
        <taxon>Metazoa</taxon>
        <taxon>Chordata</taxon>
        <taxon>Craniata</taxon>
        <taxon>Vertebrata</taxon>
        <taxon>Euteleostomi</taxon>
        <taxon>Archelosauria</taxon>
        <taxon>Archosauria</taxon>
        <taxon>Dinosauria</taxon>
        <taxon>Saurischia</taxon>
        <taxon>Theropoda</taxon>
        <taxon>Coelurosauria</taxon>
        <taxon>Aves</taxon>
        <taxon>Neognathae</taxon>
        <taxon>Neoaves</taxon>
        <taxon>Telluraves</taxon>
        <taxon>Australaves</taxon>
        <taxon>Passeriformes</taxon>
        <taxon>Passeroidea</taxon>
        <taxon>Passeridae</taxon>
        <taxon>Chloebia</taxon>
    </lineage>
</organism>
<name>A0A3L8Q9B5_CHLGU</name>
<sequence length="167" mass="19067">EGRDYVGLEKGIDLYTVLIGPFENPETEASRVSFLPLKTRVPFTSCFFVVFDCRLFIPWLLPRLRGKKNQTNSTLTTQGAVGVLQLALLGNITLVLQASKLREQWTILHDKILVSEPLIITSFPSPRPFRPRRLDARLQIENKAASSCRSYRFLLSWDSFMACTSRF</sequence>
<keyword evidence="2" id="KW-1185">Reference proteome</keyword>
<reference evidence="1 2" key="1">
    <citation type="journal article" date="2018" name="Proc. R. Soc. B">
        <title>A non-coding region near Follistatin controls head colour polymorphism in the Gouldian finch.</title>
        <authorList>
            <person name="Toomey M.B."/>
            <person name="Marques C.I."/>
            <person name="Andrade P."/>
            <person name="Araujo P.M."/>
            <person name="Sabatino S."/>
            <person name="Gazda M.A."/>
            <person name="Afonso S."/>
            <person name="Lopes R.J."/>
            <person name="Corbo J.C."/>
            <person name="Carneiro M."/>
        </authorList>
    </citation>
    <scope>NUCLEOTIDE SEQUENCE [LARGE SCALE GENOMIC DNA]</scope>
    <source>
        <strain evidence="1">Red01</strain>
        <tissue evidence="1">Muscle</tissue>
    </source>
</reference>
<gene>
    <name evidence="1" type="ORF">DV515_00017779</name>
</gene>
<feature type="non-terminal residue" evidence="1">
    <location>
        <position position="1"/>
    </location>
</feature>
<dbReference type="Proteomes" id="UP000276834">
    <property type="component" value="Unassembled WGS sequence"/>
</dbReference>
<accession>A0A3L8Q9B5</accession>
<evidence type="ECO:0000313" key="2">
    <source>
        <dbReference type="Proteomes" id="UP000276834"/>
    </source>
</evidence>
<protein>
    <submittedName>
        <fullName evidence="1">Uncharacterized protein</fullName>
    </submittedName>
</protein>
<evidence type="ECO:0000313" key="1">
    <source>
        <dbReference type="EMBL" id="RLV63921.1"/>
    </source>
</evidence>